<comment type="caution">
    <text evidence="2">The sequence shown here is derived from an EMBL/GenBank/DDBJ whole genome shotgun (WGS) entry which is preliminary data.</text>
</comment>
<reference evidence="2 3" key="1">
    <citation type="journal article" date="2019" name="Nat. Ecol. Evol.">
        <title>Megaphylogeny resolves global patterns of mushroom evolution.</title>
        <authorList>
            <person name="Varga T."/>
            <person name="Krizsan K."/>
            <person name="Foldi C."/>
            <person name="Dima B."/>
            <person name="Sanchez-Garcia M."/>
            <person name="Sanchez-Ramirez S."/>
            <person name="Szollosi G.J."/>
            <person name="Szarkandi J.G."/>
            <person name="Papp V."/>
            <person name="Albert L."/>
            <person name="Andreopoulos W."/>
            <person name="Angelini C."/>
            <person name="Antonin V."/>
            <person name="Barry K.W."/>
            <person name="Bougher N.L."/>
            <person name="Buchanan P."/>
            <person name="Buyck B."/>
            <person name="Bense V."/>
            <person name="Catcheside P."/>
            <person name="Chovatia M."/>
            <person name="Cooper J."/>
            <person name="Damon W."/>
            <person name="Desjardin D."/>
            <person name="Finy P."/>
            <person name="Geml J."/>
            <person name="Haridas S."/>
            <person name="Hughes K."/>
            <person name="Justo A."/>
            <person name="Karasinski D."/>
            <person name="Kautmanova I."/>
            <person name="Kiss B."/>
            <person name="Kocsube S."/>
            <person name="Kotiranta H."/>
            <person name="LaButti K.M."/>
            <person name="Lechner B.E."/>
            <person name="Liimatainen K."/>
            <person name="Lipzen A."/>
            <person name="Lukacs Z."/>
            <person name="Mihaltcheva S."/>
            <person name="Morgado L.N."/>
            <person name="Niskanen T."/>
            <person name="Noordeloos M.E."/>
            <person name="Ohm R.A."/>
            <person name="Ortiz-Santana B."/>
            <person name="Ovrebo C."/>
            <person name="Racz N."/>
            <person name="Riley R."/>
            <person name="Savchenko A."/>
            <person name="Shiryaev A."/>
            <person name="Soop K."/>
            <person name="Spirin V."/>
            <person name="Szebenyi C."/>
            <person name="Tomsovsky M."/>
            <person name="Tulloss R.E."/>
            <person name="Uehling J."/>
            <person name="Grigoriev I.V."/>
            <person name="Vagvolgyi C."/>
            <person name="Papp T."/>
            <person name="Martin F.M."/>
            <person name="Miettinen O."/>
            <person name="Hibbett D.S."/>
            <person name="Nagy L.G."/>
        </authorList>
    </citation>
    <scope>NUCLEOTIDE SEQUENCE [LARGE SCALE GENOMIC DNA]</scope>
    <source>
        <strain evidence="2 3">FP101781</strain>
    </source>
</reference>
<gene>
    <name evidence="2" type="ORF">FA13DRAFT_1727753</name>
</gene>
<dbReference type="Proteomes" id="UP000298030">
    <property type="component" value="Unassembled WGS sequence"/>
</dbReference>
<sequence length="173" mass="19460">MHRRWPLTSTCSAPLLIPLLRESTNSNTRTPAFIAIVLLSVVGCASHTSARRWLPYVPIFSIICFFLFFNYSLGLWVATNVFVMSDFLLLPPTLSNHLADRLMCASFIEKLKIGFRAFTSLRNHTAEGVGRQQLARANRSNLPTSMASHRRQAMVQQFSTLVTWQCNATPASK</sequence>
<evidence type="ECO:0000256" key="1">
    <source>
        <dbReference type="SAM" id="Phobius"/>
    </source>
</evidence>
<accession>A0A4Y7TRH5</accession>
<feature type="transmembrane region" description="Helical" evidence="1">
    <location>
        <begin position="31"/>
        <end position="50"/>
    </location>
</feature>
<keyword evidence="1" id="KW-0812">Transmembrane</keyword>
<dbReference type="AlphaFoldDB" id="A0A4Y7TRH5"/>
<keyword evidence="1" id="KW-1133">Transmembrane helix</keyword>
<evidence type="ECO:0000313" key="2">
    <source>
        <dbReference type="EMBL" id="TEB36182.1"/>
    </source>
</evidence>
<proteinExistence type="predicted"/>
<evidence type="ECO:0000313" key="3">
    <source>
        <dbReference type="Proteomes" id="UP000298030"/>
    </source>
</evidence>
<protein>
    <submittedName>
        <fullName evidence="2">Uncharacterized protein</fullName>
    </submittedName>
</protein>
<name>A0A4Y7TRH5_COPMI</name>
<feature type="transmembrane region" description="Helical" evidence="1">
    <location>
        <begin position="57"/>
        <end position="78"/>
    </location>
</feature>
<keyword evidence="3" id="KW-1185">Reference proteome</keyword>
<keyword evidence="1" id="KW-0472">Membrane</keyword>
<dbReference type="EMBL" id="QPFP01000006">
    <property type="protein sequence ID" value="TEB36182.1"/>
    <property type="molecule type" value="Genomic_DNA"/>
</dbReference>
<organism evidence="2 3">
    <name type="scientific">Coprinellus micaceus</name>
    <name type="common">Glistening ink-cap mushroom</name>
    <name type="synonym">Coprinus micaceus</name>
    <dbReference type="NCBI Taxonomy" id="71717"/>
    <lineage>
        <taxon>Eukaryota</taxon>
        <taxon>Fungi</taxon>
        <taxon>Dikarya</taxon>
        <taxon>Basidiomycota</taxon>
        <taxon>Agaricomycotina</taxon>
        <taxon>Agaricomycetes</taxon>
        <taxon>Agaricomycetidae</taxon>
        <taxon>Agaricales</taxon>
        <taxon>Agaricineae</taxon>
        <taxon>Psathyrellaceae</taxon>
        <taxon>Coprinellus</taxon>
    </lineage>
</organism>